<dbReference type="Proteomes" id="UP000580839">
    <property type="component" value="Unassembled WGS sequence"/>
</dbReference>
<evidence type="ECO:0000256" key="2">
    <source>
        <dbReference type="ARBA" id="ARBA00023082"/>
    </source>
</evidence>
<dbReference type="Pfam" id="PF07638">
    <property type="entry name" value="Sigma70_ECF"/>
    <property type="match status" value="1"/>
</dbReference>
<dbReference type="Gene3D" id="1.10.10.10">
    <property type="entry name" value="Winged helix-like DNA-binding domain superfamily/Winged helix DNA-binding domain"/>
    <property type="match status" value="1"/>
</dbReference>
<accession>A0A849SKC4</accession>
<dbReference type="EMBL" id="JABFRW010000025">
    <property type="protein sequence ID" value="NOT33014.1"/>
    <property type="molecule type" value="Genomic_DNA"/>
</dbReference>
<dbReference type="InterPro" id="IPR053812">
    <property type="entry name" value="HTH_Sigma70_ECF-like"/>
</dbReference>
<dbReference type="PANTHER" id="PTHR43133:SF39">
    <property type="entry name" value="SIMILAR TO RNA POLYMERASE SIGMA-E FACTOR"/>
    <property type="match status" value="1"/>
</dbReference>
<dbReference type="GO" id="GO:0006352">
    <property type="term" value="P:DNA-templated transcription initiation"/>
    <property type="evidence" value="ECO:0007669"/>
    <property type="project" value="InterPro"/>
</dbReference>
<dbReference type="InterPro" id="IPR039425">
    <property type="entry name" value="RNA_pol_sigma-70-like"/>
</dbReference>
<dbReference type="InterPro" id="IPR014284">
    <property type="entry name" value="RNA_pol_sigma-70_dom"/>
</dbReference>
<evidence type="ECO:0000313" key="7">
    <source>
        <dbReference type="Proteomes" id="UP000580839"/>
    </source>
</evidence>
<feature type="compositionally biased region" description="Low complexity" evidence="4">
    <location>
        <begin position="93"/>
        <end position="105"/>
    </location>
</feature>
<gene>
    <name evidence="6" type="ORF">HOP12_02470</name>
</gene>
<dbReference type="InterPro" id="IPR011517">
    <property type="entry name" value="RNA_pol_sigma70_ECF-like"/>
</dbReference>
<organism evidence="6 7">
    <name type="scientific">Eiseniibacteriota bacterium</name>
    <dbReference type="NCBI Taxonomy" id="2212470"/>
    <lineage>
        <taxon>Bacteria</taxon>
        <taxon>Candidatus Eiseniibacteriota</taxon>
    </lineage>
</organism>
<reference evidence="6 7" key="1">
    <citation type="submission" date="2020-04" db="EMBL/GenBank/DDBJ databases">
        <title>Metagenomic profiling of ammonia- and methane-oxidizing microorganisms in a Dutch drinking water treatment plant.</title>
        <authorList>
            <person name="Poghosyan L."/>
            <person name="Leucker S."/>
        </authorList>
    </citation>
    <scope>NUCLEOTIDE SEQUENCE [LARGE SCALE GENOMIC DNA]</scope>
    <source>
        <strain evidence="6">S-RSF-IL-03</strain>
    </source>
</reference>
<dbReference type="AlphaFoldDB" id="A0A849SKC4"/>
<evidence type="ECO:0000256" key="1">
    <source>
        <dbReference type="ARBA" id="ARBA00023015"/>
    </source>
</evidence>
<dbReference type="SUPFAM" id="SSF88659">
    <property type="entry name" value="Sigma3 and sigma4 domains of RNA polymerase sigma factors"/>
    <property type="match status" value="1"/>
</dbReference>
<comment type="caution">
    <text evidence="6">The sequence shown here is derived from an EMBL/GenBank/DDBJ whole genome shotgun (WGS) entry which is preliminary data.</text>
</comment>
<feature type="compositionally biased region" description="Basic and acidic residues" evidence="4">
    <location>
        <begin position="61"/>
        <end position="73"/>
    </location>
</feature>
<keyword evidence="1" id="KW-0805">Transcription regulation</keyword>
<dbReference type="GO" id="GO:0016987">
    <property type="term" value="F:sigma factor activity"/>
    <property type="evidence" value="ECO:0007669"/>
    <property type="project" value="UniProtKB-KW"/>
</dbReference>
<feature type="domain" description="RNA polymerase sigma-70 ECF-like HTH" evidence="5">
    <location>
        <begin position="143"/>
        <end position="323"/>
    </location>
</feature>
<dbReference type="CDD" id="cd06171">
    <property type="entry name" value="Sigma70_r4"/>
    <property type="match status" value="1"/>
</dbReference>
<dbReference type="NCBIfam" id="TIGR02999">
    <property type="entry name" value="Sig-70_X6"/>
    <property type="match status" value="1"/>
</dbReference>
<dbReference type="InterPro" id="IPR013324">
    <property type="entry name" value="RNA_pol_sigma_r3/r4-like"/>
</dbReference>
<evidence type="ECO:0000256" key="3">
    <source>
        <dbReference type="ARBA" id="ARBA00023163"/>
    </source>
</evidence>
<name>A0A849SKC4_UNCEI</name>
<evidence type="ECO:0000313" key="6">
    <source>
        <dbReference type="EMBL" id="NOT33014.1"/>
    </source>
</evidence>
<dbReference type="PANTHER" id="PTHR43133">
    <property type="entry name" value="RNA POLYMERASE ECF-TYPE SIGMA FACTO"/>
    <property type="match status" value="1"/>
</dbReference>
<evidence type="ECO:0000256" key="4">
    <source>
        <dbReference type="SAM" id="MobiDB-lite"/>
    </source>
</evidence>
<dbReference type="InterPro" id="IPR036388">
    <property type="entry name" value="WH-like_DNA-bd_sf"/>
</dbReference>
<evidence type="ECO:0000259" key="5">
    <source>
        <dbReference type="Pfam" id="PF07638"/>
    </source>
</evidence>
<keyword evidence="3" id="KW-0804">Transcription</keyword>
<protein>
    <submittedName>
        <fullName evidence="6">Sigma-70 family RNA polymerase sigma factor</fullName>
    </submittedName>
</protein>
<sequence>MKLLIDAGRKSEPEARERAVEVRKRCGRKLRLRIRHAEEGRERVVLTSVLERGHLTVRSCGADHHSNHGEQRSKHPHAGLPVSEDGSRRDPPRSAAPAPAPACASHGANRGWIGPSSVRQGAEQPGRAVLCSATLGGTVDADEFAAALKHAAQGDALAADRLFPLVYEALRQQAARYLRAERVAHTLQPTALAHEAYLRLAGQPDSAWQDRAHFLAVAARAMRRILVDHARRKRAGKRGSGETPVELDTGVELAARAGPVEFDDLDRALVDLARLSERQARVVELRYFGGLSIEETGEVLGVSPMTVKRDWATARAWLYRELSS</sequence>
<proteinExistence type="predicted"/>
<feature type="region of interest" description="Disordered" evidence="4">
    <location>
        <begin position="59"/>
        <end position="120"/>
    </location>
</feature>
<keyword evidence="2" id="KW-0731">Sigma factor</keyword>
<dbReference type="NCBIfam" id="TIGR02937">
    <property type="entry name" value="sigma70-ECF"/>
    <property type="match status" value="1"/>
</dbReference>